<dbReference type="InterPro" id="IPR029069">
    <property type="entry name" value="HotDog_dom_sf"/>
</dbReference>
<dbReference type="PANTHER" id="PTHR21660">
    <property type="entry name" value="THIOESTERASE SUPERFAMILY MEMBER-RELATED"/>
    <property type="match status" value="1"/>
</dbReference>
<keyword evidence="2" id="KW-0378">Hydrolase</keyword>
<organism evidence="4 5">
    <name type="scientific">Mycena sanguinolenta</name>
    <dbReference type="NCBI Taxonomy" id="230812"/>
    <lineage>
        <taxon>Eukaryota</taxon>
        <taxon>Fungi</taxon>
        <taxon>Dikarya</taxon>
        <taxon>Basidiomycota</taxon>
        <taxon>Agaricomycotina</taxon>
        <taxon>Agaricomycetes</taxon>
        <taxon>Agaricomycetidae</taxon>
        <taxon>Agaricales</taxon>
        <taxon>Marasmiineae</taxon>
        <taxon>Mycenaceae</taxon>
        <taxon>Mycena</taxon>
    </lineage>
</organism>
<dbReference type="GO" id="GO:0047617">
    <property type="term" value="F:fatty acyl-CoA hydrolase activity"/>
    <property type="evidence" value="ECO:0007669"/>
    <property type="project" value="InterPro"/>
</dbReference>
<dbReference type="OrthoDB" id="2831072at2759"/>
<keyword evidence="5" id="KW-1185">Reference proteome</keyword>
<dbReference type="InterPro" id="IPR039298">
    <property type="entry name" value="ACOT13"/>
</dbReference>
<evidence type="ECO:0000313" key="4">
    <source>
        <dbReference type="EMBL" id="KAF7351536.1"/>
    </source>
</evidence>
<dbReference type="InterPro" id="IPR006683">
    <property type="entry name" value="Thioestr_dom"/>
</dbReference>
<name>A0A8H7CXG3_9AGAR</name>
<accession>A0A8H7CXG3</accession>
<dbReference type="AlphaFoldDB" id="A0A8H7CXG3"/>
<dbReference type="SUPFAM" id="SSF54637">
    <property type="entry name" value="Thioesterase/thiol ester dehydrase-isomerase"/>
    <property type="match status" value="1"/>
</dbReference>
<evidence type="ECO:0000256" key="1">
    <source>
        <dbReference type="ARBA" id="ARBA00008324"/>
    </source>
</evidence>
<dbReference type="Pfam" id="PF03061">
    <property type="entry name" value="4HBT"/>
    <property type="match status" value="1"/>
</dbReference>
<dbReference type="Gene3D" id="3.10.129.10">
    <property type="entry name" value="Hotdog Thioesterase"/>
    <property type="match status" value="1"/>
</dbReference>
<protein>
    <submittedName>
        <fullName evidence="4">4HBT domain-containing protein</fullName>
    </submittedName>
</protein>
<gene>
    <name evidence="4" type="ORF">MSAN_01586000</name>
</gene>
<dbReference type="CDD" id="cd03443">
    <property type="entry name" value="PaaI_thioesterase"/>
    <property type="match status" value="1"/>
</dbReference>
<dbReference type="Proteomes" id="UP000623467">
    <property type="component" value="Unassembled WGS sequence"/>
</dbReference>
<proteinExistence type="inferred from homology"/>
<comment type="caution">
    <text evidence="4">The sequence shown here is derived from an EMBL/GenBank/DDBJ whole genome shotgun (WGS) entry which is preliminary data.</text>
</comment>
<dbReference type="PANTHER" id="PTHR21660:SF1">
    <property type="entry name" value="ACYL-COENZYME A THIOESTERASE 13"/>
    <property type="match status" value="1"/>
</dbReference>
<reference evidence="4" key="1">
    <citation type="submission" date="2020-05" db="EMBL/GenBank/DDBJ databases">
        <title>Mycena genomes resolve the evolution of fungal bioluminescence.</title>
        <authorList>
            <person name="Tsai I.J."/>
        </authorList>
    </citation>
    <scope>NUCLEOTIDE SEQUENCE</scope>
    <source>
        <strain evidence="4">160909Yilan</strain>
    </source>
</reference>
<evidence type="ECO:0000256" key="2">
    <source>
        <dbReference type="ARBA" id="ARBA00022801"/>
    </source>
</evidence>
<evidence type="ECO:0000313" key="5">
    <source>
        <dbReference type="Proteomes" id="UP000623467"/>
    </source>
</evidence>
<dbReference type="EMBL" id="JACAZH010000013">
    <property type="protein sequence ID" value="KAF7351536.1"/>
    <property type="molecule type" value="Genomic_DNA"/>
</dbReference>
<evidence type="ECO:0000259" key="3">
    <source>
        <dbReference type="Pfam" id="PF03061"/>
    </source>
</evidence>
<feature type="domain" description="Thioesterase" evidence="3">
    <location>
        <begin position="121"/>
        <end position="199"/>
    </location>
</feature>
<comment type="similarity">
    <text evidence="1">Belongs to the thioesterase PaaI family.</text>
</comment>
<sequence>MRGNVYSARANAEPQTPNPFISLYTMSNGWDNFQRSLPNAPDVDVKRIRGNISDEEKQINANVFAYFCTGSGVTKFPPFCSEISWRLKIVEINVWDNVATMVTESELVFEIEVTQDMCNVYGTMHGGCAAFLLDPATVAAMVLLGRTKRFDGTGVSTSMNVYWHHPAPLGTMLTVTTRSVFADGRARLARCEMRDKATRKLIVSGTHAFLNAGKATASRL</sequence>